<accession>A0A418XM72</accession>
<dbReference type="GO" id="GO:0016491">
    <property type="term" value="F:oxidoreductase activity"/>
    <property type="evidence" value="ECO:0007669"/>
    <property type="project" value="InterPro"/>
</dbReference>
<dbReference type="Pfam" id="PF12525">
    <property type="entry name" value="DUF3726"/>
    <property type="match status" value="1"/>
</dbReference>
<evidence type="ECO:0000313" key="2">
    <source>
        <dbReference type="Proteomes" id="UP000284021"/>
    </source>
</evidence>
<organism evidence="1 2">
    <name type="scientific">Pseudomonas cavernicola</name>
    <dbReference type="NCBI Taxonomy" id="2320866"/>
    <lineage>
        <taxon>Bacteria</taxon>
        <taxon>Pseudomonadati</taxon>
        <taxon>Pseudomonadota</taxon>
        <taxon>Gammaproteobacteria</taxon>
        <taxon>Pseudomonadales</taxon>
        <taxon>Pseudomonadaceae</taxon>
        <taxon>Pseudomonas</taxon>
    </lineage>
</organism>
<reference evidence="1 2" key="1">
    <citation type="submission" date="2018-09" db="EMBL/GenBank/DDBJ databases">
        <authorList>
            <person name="Zhu H."/>
        </authorList>
    </citation>
    <scope>NUCLEOTIDE SEQUENCE [LARGE SCALE GENOMIC DNA]</scope>
    <source>
        <strain evidence="1 2">K1S02-6</strain>
    </source>
</reference>
<sequence>MLISSNELTALLKRVFEGMGYPIGYYEDAAALVKWLQVHGEQGFAELQRSLPYVADSQRPPLELLAEESQALLFDCHGRSGLNCLPTIVELAQTKVLEQGCVNVKVRNCHNRKFILKLLVDSARHGISVLAYWQNGKQPASEHVASIAAGASYPSYSEALLADSGTAADSQTLTLMFSTRIDLQGQLHGAGAKRSGYRQVIPEQFARAGEGALEGGMDISNELWQSLNHLAEAVLVENSEHSRSGAGGR</sequence>
<name>A0A418XM72_9PSED</name>
<gene>
    <name evidence="1" type="ORF">D3879_10095</name>
</gene>
<dbReference type="OrthoDB" id="5792746at2"/>
<evidence type="ECO:0000313" key="1">
    <source>
        <dbReference type="EMBL" id="RJG13563.1"/>
    </source>
</evidence>
<dbReference type="AlphaFoldDB" id="A0A418XM72"/>
<dbReference type="RefSeq" id="WP_119954116.1">
    <property type="nucleotide sequence ID" value="NZ_QYUR01000002.1"/>
</dbReference>
<dbReference type="Proteomes" id="UP000284021">
    <property type="component" value="Unassembled WGS sequence"/>
</dbReference>
<comment type="caution">
    <text evidence="1">The sequence shown here is derived from an EMBL/GenBank/DDBJ whole genome shotgun (WGS) entry which is preliminary data.</text>
</comment>
<dbReference type="InterPro" id="IPR022201">
    <property type="entry name" value="DUF3726"/>
</dbReference>
<dbReference type="SUPFAM" id="SSF89733">
    <property type="entry name" value="L-sulfolactate dehydrogenase-like"/>
    <property type="match status" value="1"/>
</dbReference>
<dbReference type="EMBL" id="QYUR01000002">
    <property type="protein sequence ID" value="RJG13563.1"/>
    <property type="molecule type" value="Genomic_DNA"/>
</dbReference>
<protein>
    <submittedName>
        <fullName evidence="1">DUF3726 domain-containing protein</fullName>
    </submittedName>
</protein>
<proteinExistence type="predicted"/>
<keyword evidence="2" id="KW-1185">Reference proteome</keyword>
<dbReference type="InterPro" id="IPR036111">
    <property type="entry name" value="Mal/L-sulfo/L-lacto_DH-like_sf"/>
</dbReference>